<keyword evidence="4" id="KW-0378">Hydrolase</keyword>
<dbReference type="EMBL" id="SOFS01000031">
    <property type="protein sequence ID" value="TFC18738.1"/>
    <property type="molecule type" value="Genomic_DNA"/>
</dbReference>
<evidence type="ECO:0000313" key="4">
    <source>
        <dbReference type="EMBL" id="TFC18738.1"/>
    </source>
</evidence>
<feature type="domain" description="Non-reducing end beta-L-arabinofuranosidase-like GH127 C-terminal" evidence="3">
    <location>
        <begin position="499"/>
        <end position="611"/>
    </location>
</feature>
<dbReference type="InterPro" id="IPR012878">
    <property type="entry name" value="Beta-AFase-like_GH127_cat"/>
</dbReference>
<dbReference type="GO" id="GO:0016787">
    <property type="term" value="F:hydrolase activity"/>
    <property type="evidence" value="ECO:0007669"/>
    <property type="project" value="UniProtKB-KW"/>
</dbReference>
<evidence type="ECO:0000259" key="1">
    <source>
        <dbReference type="Pfam" id="PF07944"/>
    </source>
</evidence>
<organism evidence="4 5">
    <name type="scientific">Cryobacterium glucosi</name>
    <dbReference type="NCBI Taxonomy" id="1259175"/>
    <lineage>
        <taxon>Bacteria</taxon>
        <taxon>Bacillati</taxon>
        <taxon>Actinomycetota</taxon>
        <taxon>Actinomycetes</taxon>
        <taxon>Micrococcales</taxon>
        <taxon>Microbacteriaceae</taxon>
        <taxon>Cryobacterium</taxon>
    </lineage>
</organism>
<evidence type="ECO:0000259" key="2">
    <source>
        <dbReference type="Pfam" id="PF20736"/>
    </source>
</evidence>
<accession>A0ABY2IK90</accession>
<dbReference type="PANTHER" id="PTHR43465">
    <property type="entry name" value="DUF1680 DOMAIN PROTEIN (AFU_ORTHOLOGUE AFUA_1G08910)"/>
    <property type="match status" value="1"/>
</dbReference>
<gene>
    <name evidence="4" type="ORF">E3O46_13615</name>
</gene>
<feature type="domain" description="Non-reducing end beta-L-arabinofuranosidase-like GH127 catalytic" evidence="1">
    <location>
        <begin position="14"/>
        <end position="393"/>
    </location>
</feature>
<sequence>MNPLPSTAVSLDADSFLGEWQARNHDASIRHCVENLESSGVLHNFRRVADGEAGNYRGMWFADTDLYKTLEAIGWESGRVGAVVEGEFLNTALGLIERAQDADGYINTHIQGDETKTRWLNLVWSHELYTAGHLFQAAVALVRGAGENRLLEVARRFATRIIEDLGEQADGYDGHAEIETAFVELYRLTGEHAYLDFACKQIERRGQGLLPKDNLGTEYFGDHALIRDVQDATGHAVRQVYFATGATDVYLENGERDYLDAVTRIWESAYSEKTYVTGGQGSRHTGEAFGDPFELPPDRAYAETCAGIASFQWNWRMLLATGDSRHAAEMETVLYNTIAASVSLDGCHFFYTNPLQMRTGHRGENDGDPTERLSWFMCACCPPNLARLVASLQNYVATTDASGSLQIHHLFASTIRSESSAGITELAITTNLPWDGHVELAITGAGVREIAVRIPAWAHSATATLDGAALLVGEDGYVHVIRIGDAAQLLVLELRVEPSIVHAHPRIDSVRGTVALRRGPLVYCIESADYEPGLILEDVRLDVSKGLSEVGTDAPGVRVAIAGNGRIEFPDTELYRESTRPGTEPHDITVTAIPYFAWGNRGAGAMRVWIPTI</sequence>
<comment type="caution">
    <text evidence="4">The sequence shown here is derived from an EMBL/GenBank/DDBJ whole genome shotgun (WGS) entry which is preliminary data.</text>
</comment>
<dbReference type="SUPFAM" id="SSF48208">
    <property type="entry name" value="Six-hairpin glycosidases"/>
    <property type="match status" value="1"/>
</dbReference>
<proteinExistence type="predicted"/>
<feature type="domain" description="Non-reducing end beta-L-arabinofuranosidase-like GH127 middle" evidence="2">
    <location>
        <begin position="408"/>
        <end position="486"/>
    </location>
</feature>
<dbReference type="PANTHER" id="PTHR43465:SF2">
    <property type="entry name" value="DUF1680 DOMAIN PROTEIN (AFU_ORTHOLOGUE AFUA_1G08910)"/>
    <property type="match status" value="1"/>
</dbReference>
<keyword evidence="5" id="KW-1185">Reference proteome</keyword>
<dbReference type="InterPro" id="IPR049174">
    <property type="entry name" value="Beta-AFase-like"/>
</dbReference>
<dbReference type="Pfam" id="PF20736">
    <property type="entry name" value="Glyco_hydro127M"/>
    <property type="match status" value="1"/>
</dbReference>
<dbReference type="Pfam" id="PF20737">
    <property type="entry name" value="Glyco_hydro127C"/>
    <property type="match status" value="1"/>
</dbReference>
<evidence type="ECO:0000313" key="5">
    <source>
        <dbReference type="Proteomes" id="UP000297604"/>
    </source>
</evidence>
<reference evidence="4 5" key="1">
    <citation type="submission" date="2019-03" db="EMBL/GenBank/DDBJ databases">
        <title>Genomics of glacier-inhabiting Cryobacterium strains.</title>
        <authorList>
            <person name="Liu Q."/>
            <person name="Xin Y.-H."/>
        </authorList>
    </citation>
    <scope>NUCLEOTIDE SEQUENCE [LARGE SCALE GENOMIC DNA]</scope>
    <source>
        <strain evidence="4 5">MDB1-5</strain>
    </source>
</reference>
<protein>
    <submittedName>
        <fullName evidence="4">Glycoside hydrolase family 127 protein</fullName>
    </submittedName>
</protein>
<dbReference type="Pfam" id="PF07944">
    <property type="entry name" value="Beta-AFase-like_GH127_cat"/>
    <property type="match status" value="1"/>
</dbReference>
<dbReference type="InterPro" id="IPR049049">
    <property type="entry name" value="Beta-AFase-like_GH127_C"/>
</dbReference>
<dbReference type="InterPro" id="IPR049046">
    <property type="entry name" value="Beta-AFase-like_GH127_middle"/>
</dbReference>
<dbReference type="Proteomes" id="UP000297604">
    <property type="component" value="Unassembled WGS sequence"/>
</dbReference>
<name>A0ABY2IK90_9MICO</name>
<evidence type="ECO:0000259" key="3">
    <source>
        <dbReference type="Pfam" id="PF20737"/>
    </source>
</evidence>
<dbReference type="InterPro" id="IPR008928">
    <property type="entry name" value="6-hairpin_glycosidase_sf"/>
</dbReference>